<evidence type="ECO:0000256" key="5">
    <source>
        <dbReference type="ARBA" id="ARBA00023136"/>
    </source>
</evidence>
<name>A0AAV9C2I3_ACOCL</name>
<dbReference type="InterPro" id="IPR036259">
    <property type="entry name" value="MFS_trans_sf"/>
</dbReference>
<dbReference type="EMBL" id="JAUJYO010000022">
    <property type="protein sequence ID" value="KAK1282601.1"/>
    <property type="molecule type" value="Genomic_DNA"/>
</dbReference>
<comment type="subcellular location">
    <subcellularLocation>
        <location evidence="1">Membrane</location>
        <topology evidence="1">Multi-pass membrane protein</topology>
    </subcellularLocation>
</comment>
<keyword evidence="5 6" id="KW-0472">Membrane</keyword>
<feature type="transmembrane region" description="Helical" evidence="6">
    <location>
        <begin position="119"/>
        <end position="139"/>
    </location>
</feature>
<keyword evidence="8" id="KW-1185">Reference proteome</keyword>
<dbReference type="Gene3D" id="1.20.1250.20">
    <property type="entry name" value="MFS general substrate transporter like domains"/>
    <property type="match status" value="1"/>
</dbReference>
<feature type="transmembrane region" description="Helical" evidence="6">
    <location>
        <begin position="250"/>
        <end position="269"/>
    </location>
</feature>
<evidence type="ECO:0000313" key="7">
    <source>
        <dbReference type="EMBL" id="KAK1282601.1"/>
    </source>
</evidence>
<accession>A0AAV9C2I3</accession>
<keyword evidence="3 6" id="KW-0812">Transmembrane</keyword>
<organism evidence="7 8">
    <name type="scientific">Acorus calamus</name>
    <name type="common">Sweet flag</name>
    <dbReference type="NCBI Taxonomy" id="4465"/>
    <lineage>
        <taxon>Eukaryota</taxon>
        <taxon>Viridiplantae</taxon>
        <taxon>Streptophyta</taxon>
        <taxon>Embryophyta</taxon>
        <taxon>Tracheophyta</taxon>
        <taxon>Spermatophyta</taxon>
        <taxon>Magnoliopsida</taxon>
        <taxon>Liliopsida</taxon>
        <taxon>Acoraceae</taxon>
        <taxon>Acorus</taxon>
    </lineage>
</organism>
<evidence type="ECO:0000256" key="3">
    <source>
        <dbReference type="ARBA" id="ARBA00022692"/>
    </source>
</evidence>
<proteinExistence type="inferred from homology"/>
<feature type="transmembrane region" description="Helical" evidence="6">
    <location>
        <begin position="159"/>
        <end position="183"/>
    </location>
</feature>
<dbReference type="InterPro" id="IPR000109">
    <property type="entry name" value="POT_fam"/>
</dbReference>
<keyword evidence="4 6" id="KW-1133">Transmembrane helix</keyword>
<reference evidence="7" key="1">
    <citation type="journal article" date="2023" name="Nat. Commun.">
        <title>Diploid and tetraploid genomes of Acorus and the evolution of monocots.</title>
        <authorList>
            <person name="Ma L."/>
            <person name="Liu K.W."/>
            <person name="Li Z."/>
            <person name="Hsiao Y.Y."/>
            <person name="Qi Y."/>
            <person name="Fu T."/>
            <person name="Tang G.D."/>
            <person name="Zhang D."/>
            <person name="Sun W.H."/>
            <person name="Liu D.K."/>
            <person name="Li Y."/>
            <person name="Chen G.Z."/>
            <person name="Liu X.D."/>
            <person name="Liao X.Y."/>
            <person name="Jiang Y.T."/>
            <person name="Yu X."/>
            <person name="Hao Y."/>
            <person name="Huang J."/>
            <person name="Zhao X.W."/>
            <person name="Ke S."/>
            <person name="Chen Y.Y."/>
            <person name="Wu W.L."/>
            <person name="Hsu J.L."/>
            <person name="Lin Y.F."/>
            <person name="Huang M.D."/>
            <person name="Li C.Y."/>
            <person name="Huang L."/>
            <person name="Wang Z.W."/>
            <person name="Zhao X."/>
            <person name="Zhong W.Y."/>
            <person name="Peng D.H."/>
            <person name="Ahmad S."/>
            <person name="Lan S."/>
            <person name="Zhang J.S."/>
            <person name="Tsai W.C."/>
            <person name="Van de Peer Y."/>
            <person name="Liu Z.J."/>
        </authorList>
    </citation>
    <scope>NUCLEOTIDE SEQUENCE</scope>
    <source>
        <strain evidence="7">CP</strain>
    </source>
</reference>
<comment type="caution">
    <text evidence="7">The sequence shown here is derived from an EMBL/GenBank/DDBJ whole genome shotgun (WGS) entry which is preliminary data.</text>
</comment>
<dbReference type="Proteomes" id="UP001180020">
    <property type="component" value="Unassembled WGS sequence"/>
</dbReference>
<comment type="similarity">
    <text evidence="2">Belongs to the major facilitator superfamily. Proton-dependent oligopeptide transporter (POT/PTR) (TC 2.A.17) family.</text>
</comment>
<evidence type="ECO:0000313" key="8">
    <source>
        <dbReference type="Proteomes" id="UP001180020"/>
    </source>
</evidence>
<dbReference type="GO" id="GO:0016020">
    <property type="term" value="C:membrane"/>
    <property type="evidence" value="ECO:0007669"/>
    <property type="project" value="UniProtKB-SubCell"/>
</dbReference>
<dbReference type="SUPFAM" id="SSF103473">
    <property type="entry name" value="MFS general substrate transporter"/>
    <property type="match status" value="1"/>
</dbReference>
<feature type="transmembrane region" description="Helical" evidence="6">
    <location>
        <begin position="204"/>
        <end position="224"/>
    </location>
</feature>
<gene>
    <name evidence="7" type="primary">NRT1.4</name>
    <name evidence="7" type="ORF">QJS10_CPB22g01143</name>
</gene>
<feature type="transmembrane region" description="Helical" evidence="6">
    <location>
        <begin position="79"/>
        <end position="99"/>
    </location>
</feature>
<protein>
    <submittedName>
        <fullName evidence="7">Nitrate transporter 1.4</fullName>
    </submittedName>
</protein>
<dbReference type="PANTHER" id="PTHR11654">
    <property type="entry name" value="OLIGOPEPTIDE TRANSPORTER-RELATED"/>
    <property type="match status" value="1"/>
</dbReference>
<evidence type="ECO:0000256" key="4">
    <source>
        <dbReference type="ARBA" id="ARBA00022989"/>
    </source>
</evidence>
<reference evidence="7" key="2">
    <citation type="submission" date="2023-06" db="EMBL/GenBank/DDBJ databases">
        <authorList>
            <person name="Ma L."/>
            <person name="Liu K.-W."/>
            <person name="Li Z."/>
            <person name="Hsiao Y.-Y."/>
            <person name="Qi Y."/>
            <person name="Fu T."/>
            <person name="Tang G."/>
            <person name="Zhang D."/>
            <person name="Sun W.-H."/>
            <person name="Liu D.-K."/>
            <person name="Li Y."/>
            <person name="Chen G.-Z."/>
            <person name="Liu X.-D."/>
            <person name="Liao X.-Y."/>
            <person name="Jiang Y.-T."/>
            <person name="Yu X."/>
            <person name="Hao Y."/>
            <person name="Huang J."/>
            <person name="Zhao X.-W."/>
            <person name="Ke S."/>
            <person name="Chen Y.-Y."/>
            <person name="Wu W.-L."/>
            <person name="Hsu J.-L."/>
            <person name="Lin Y.-F."/>
            <person name="Huang M.-D."/>
            <person name="Li C.-Y."/>
            <person name="Huang L."/>
            <person name="Wang Z.-W."/>
            <person name="Zhao X."/>
            <person name="Zhong W.-Y."/>
            <person name="Peng D.-H."/>
            <person name="Ahmad S."/>
            <person name="Lan S."/>
            <person name="Zhang J.-S."/>
            <person name="Tsai W.-C."/>
            <person name="Van De Peer Y."/>
            <person name="Liu Z.-J."/>
        </authorList>
    </citation>
    <scope>NUCLEOTIDE SEQUENCE</scope>
    <source>
        <strain evidence="7">CP</strain>
        <tissue evidence="7">Leaves</tissue>
    </source>
</reference>
<feature type="transmembrane region" description="Helical" evidence="6">
    <location>
        <begin position="39"/>
        <end position="59"/>
    </location>
</feature>
<dbReference type="Pfam" id="PF00854">
    <property type="entry name" value="PTR2"/>
    <property type="match status" value="1"/>
</dbReference>
<dbReference type="AlphaFoldDB" id="A0AAV9C2I3"/>
<evidence type="ECO:0000256" key="6">
    <source>
        <dbReference type="SAM" id="Phobius"/>
    </source>
</evidence>
<sequence length="293" mass="32130">MFGQGGDHGGRDQDVKGMDGMMNPWRLCRVTRVEEVKMMVRLLPVWATTIMFWTTYAQMITFSVEQATTMNRNIGGFQIPAGSLTVFFVGAILVTLGFYDRVIVPFWKKWKGKPGFTDLQKIGIGLALSTVGMAIAAFVEMKRLSVARSVGTVARHADSTLPMSVFVLIPQFFFVGAGEGIIYTGQLDFFITRSPKGMKTISTGLFLTTLALGFFVSSFLVSIVKSVTSTGKGGQGWLADNINNGRLDCFYGLLAALCLINLVAYLVCATRVKPVQGYKDAEEMDEIDGEEKC</sequence>
<evidence type="ECO:0000256" key="1">
    <source>
        <dbReference type="ARBA" id="ARBA00004141"/>
    </source>
</evidence>
<dbReference type="GO" id="GO:0022857">
    <property type="term" value="F:transmembrane transporter activity"/>
    <property type="evidence" value="ECO:0007669"/>
    <property type="project" value="InterPro"/>
</dbReference>
<evidence type="ECO:0000256" key="2">
    <source>
        <dbReference type="ARBA" id="ARBA00005982"/>
    </source>
</evidence>